<keyword evidence="7" id="KW-0862">Zinc</keyword>
<dbReference type="AlphaFoldDB" id="K9ZX38"/>
<keyword evidence="6" id="KW-0464">Manganese</keyword>
<dbReference type="Pfam" id="PF07687">
    <property type="entry name" value="M20_dimer"/>
    <property type="match status" value="1"/>
</dbReference>
<evidence type="ECO:0000256" key="1">
    <source>
        <dbReference type="ARBA" id="ARBA00001936"/>
    </source>
</evidence>
<dbReference type="Pfam" id="PF01546">
    <property type="entry name" value="Peptidase_M20"/>
    <property type="match status" value="1"/>
</dbReference>
<comment type="cofactor">
    <cofactor evidence="7">
        <name>Zn(2+)</name>
        <dbReference type="ChEBI" id="CHEBI:29105"/>
    </cofactor>
    <text evidence="7">Binds 2 Zn(2+) ions per subunit.</text>
</comment>
<dbReference type="SUPFAM" id="SSF53187">
    <property type="entry name" value="Zn-dependent exopeptidases"/>
    <property type="match status" value="1"/>
</dbReference>
<sequence length="420" mass="45130">MNDRLGGLARKVMTWCDDLAQESEEPNCLTRTFCSAPMTRVHSKLARWAEQLGMVSSVDAAGNFRAVFPASAPTAHPGPAATFLIASHLDSVPNAGRFDGVLGVVMGLALVEALASTPLSYALEVIGFSEEEGVRFGVPFFGSRALVGRAHDLLGVTDARGISFAEALRDFGLRPEEISRAELQGKVLGYLEFHNEQGPGLATQDLPLGLVSAIAGQSRLTVTFRGEANHAGTTPMHLRRDALSGASAFVLAVEERARETPGLVATVGQLRVSPGATNVIPGEVELSLDLRHTHDEVRLGQLEVLRAQAEQLAASRRLDLEWTLRSQQKAVPMDTGLRQLLREAAAAGNVPLPDVPSGAGHDAMIIAERAPVAMVFVRSPDGLSHHPHESVREDDVKLALQVGLEFLRRLDAERARTERP</sequence>
<organism evidence="10 11">
    <name type="scientific">Deinococcus peraridilitoris (strain DSM 19664 / LMG 22246 / CIP 109416 / KR-200)</name>
    <dbReference type="NCBI Taxonomy" id="937777"/>
    <lineage>
        <taxon>Bacteria</taxon>
        <taxon>Thermotogati</taxon>
        <taxon>Deinococcota</taxon>
        <taxon>Deinococci</taxon>
        <taxon>Deinococcales</taxon>
        <taxon>Deinococcaceae</taxon>
        <taxon>Deinococcus</taxon>
    </lineage>
</organism>
<feature type="binding site" evidence="7">
    <location>
        <position position="99"/>
    </location>
    <ligand>
        <name>Zn(2+)</name>
        <dbReference type="ChEBI" id="CHEBI:29105"/>
        <label>1</label>
    </ligand>
</feature>
<gene>
    <name evidence="10" type="ordered locus">Deipe_0150</name>
</gene>
<evidence type="ECO:0000256" key="6">
    <source>
        <dbReference type="ARBA" id="ARBA00023211"/>
    </source>
</evidence>
<comment type="subunit">
    <text evidence="3">Homodimer.</text>
</comment>
<evidence type="ECO:0000313" key="11">
    <source>
        <dbReference type="Proteomes" id="UP000010467"/>
    </source>
</evidence>
<feature type="binding site" evidence="8">
    <location>
        <position position="219"/>
    </location>
    <ligand>
        <name>allantoate</name>
        <dbReference type="ChEBI" id="CHEBI:17536"/>
    </ligand>
</feature>
<dbReference type="NCBIfam" id="TIGR01879">
    <property type="entry name" value="hydantase"/>
    <property type="match status" value="1"/>
</dbReference>
<feature type="binding site" evidence="7">
    <location>
        <position position="88"/>
    </location>
    <ligand>
        <name>Zn(2+)</name>
        <dbReference type="ChEBI" id="CHEBI:29105"/>
        <label>1</label>
    </ligand>
</feature>
<proteinExistence type="inferred from homology"/>
<dbReference type="InterPro" id="IPR010158">
    <property type="entry name" value="Amidase_Cbmase"/>
</dbReference>
<dbReference type="eggNOG" id="COG0624">
    <property type="taxonomic scope" value="Bacteria"/>
</dbReference>
<dbReference type="STRING" id="937777.Deipe_0150"/>
<feature type="binding site" evidence="7">
    <location>
        <position position="194"/>
    </location>
    <ligand>
        <name>Zn(2+)</name>
        <dbReference type="ChEBI" id="CHEBI:29105"/>
        <label>1</label>
    </ligand>
</feature>
<dbReference type="PANTHER" id="PTHR32494:SF19">
    <property type="entry name" value="ALLANTOATE DEIMINASE-RELATED"/>
    <property type="match status" value="1"/>
</dbReference>
<evidence type="ECO:0000256" key="7">
    <source>
        <dbReference type="PIRSR" id="PIRSR001235-1"/>
    </source>
</evidence>
<feature type="binding site" evidence="8">
    <location>
        <position position="291"/>
    </location>
    <ligand>
        <name>allantoate</name>
        <dbReference type="ChEBI" id="CHEBI:17536"/>
    </ligand>
</feature>
<feature type="binding site" evidence="7">
    <location>
        <position position="385"/>
    </location>
    <ligand>
        <name>Zn(2+)</name>
        <dbReference type="ChEBI" id="CHEBI:29105"/>
        <label>2</label>
    </ligand>
</feature>
<dbReference type="SUPFAM" id="SSF55031">
    <property type="entry name" value="Bacterial exopeptidase dimerisation domain"/>
    <property type="match status" value="1"/>
</dbReference>
<evidence type="ECO:0000259" key="9">
    <source>
        <dbReference type="Pfam" id="PF07687"/>
    </source>
</evidence>
<protein>
    <submittedName>
        <fullName evidence="10">Amidase, hydantoinase/carbamoylase family</fullName>
    </submittedName>
</protein>
<dbReference type="InterPro" id="IPR011650">
    <property type="entry name" value="Peptidase_M20_dimer"/>
</dbReference>
<feature type="binding site" evidence="7">
    <location>
        <position position="99"/>
    </location>
    <ligand>
        <name>Zn(2+)</name>
        <dbReference type="ChEBI" id="CHEBI:29105"/>
        <label>2</label>
    </ligand>
</feature>
<name>K9ZX38_DEIPD</name>
<feature type="binding site" evidence="7">
    <location>
        <position position="132"/>
    </location>
    <ligand>
        <name>Zn(2+)</name>
        <dbReference type="ChEBI" id="CHEBI:29105"/>
        <label>2</label>
    </ligand>
</feature>
<keyword evidence="5" id="KW-0378">Hydrolase</keyword>
<dbReference type="PATRIC" id="fig|937777.3.peg.160"/>
<reference evidence="11" key="1">
    <citation type="submission" date="2012-03" db="EMBL/GenBank/DDBJ databases">
        <title>Complete sequence of chromosome of Deinococcus peraridilitoris DSM 19664.</title>
        <authorList>
            <person name="Lucas S."/>
            <person name="Copeland A."/>
            <person name="Lapidus A."/>
            <person name="Glavina del Rio T."/>
            <person name="Dalin E."/>
            <person name="Tice H."/>
            <person name="Bruce D."/>
            <person name="Goodwin L."/>
            <person name="Pitluck S."/>
            <person name="Peters L."/>
            <person name="Mikhailova N."/>
            <person name="Lu M."/>
            <person name="Kyrpides N."/>
            <person name="Mavromatis K."/>
            <person name="Ivanova N."/>
            <person name="Brettin T."/>
            <person name="Detter J.C."/>
            <person name="Han C."/>
            <person name="Larimer F."/>
            <person name="Land M."/>
            <person name="Hauser L."/>
            <person name="Markowitz V."/>
            <person name="Cheng J.-F."/>
            <person name="Hugenholtz P."/>
            <person name="Woyke T."/>
            <person name="Wu D."/>
            <person name="Pukall R."/>
            <person name="Steenblock K."/>
            <person name="Brambilla E."/>
            <person name="Klenk H.-P."/>
            <person name="Eisen J.A."/>
        </authorList>
    </citation>
    <scope>NUCLEOTIDE SEQUENCE [LARGE SCALE GENOMIC DNA]</scope>
    <source>
        <strain evidence="11">DSM 19664 / LMG 22246 / CIP 109416 / KR-200</strain>
    </source>
</reference>
<dbReference type="KEGG" id="dpd:Deipe_0150"/>
<dbReference type="Gene3D" id="3.30.70.360">
    <property type="match status" value="1"/>
</dbReference>
<feature type="binding site" evidence="8">
    <location>
        <position position="278"/>
    </location>
    <ligand>
        <name>allantoate</name>
        <dbReference type="ChEBI" id="CHEBI:17536"/>
    </ligand>
</feature>
<dbReference type="Gene3D" id="3.40.630.10">
    <property type="entry name" value="Zn peptidases"/>
    <property type="match status" value="1"/>
</dbReference>
<dbReference type="PANTHER" id="PTHR32494">
    <property type="entry name" value="ALLANTOATE DEIMINASE-RELATED"/>
    <property type="match status" value="1"/>
</dbReference>
<comment type="cofactor">
    <cofactor evidence="1">
        <name>Mn(2+)</name>
        <dbReference type="ChEBI" id="CHEBI:29035"/>
    </cofactor>
</comment>
<dbReference type="OrthoDB" id="9808195at2"/>
<keyword evidence="4 7" id="KW-0479">Metal-binding</keyword>
<evidence type="ECO:0000256" key="2">
    <source>
        <dbReference type="ARBA" id="ARBA00006153"/>
    </source>
</evidence>
<feature type="domain" description="Peptidase M20 dimerisation" evidence="9">
    <location>
        <begin position="216"/>
        <end position="312"/>
    </location>
</feature>
<evidence type="ECO:0000256" key="5">
    <source>
        <dbReference type="ARBA" id="ARBA00022801"/>
    </source>
</evidence>
<dbReference type="GO" id="GO:0046872">
    <property type="term" value="F:metal ion binding"/>
    <property type="evidence" value="ECO:0007669"/>
    <property type="project" value="UniProtKB-KW"/>
</dbReference>
<evidence type="ECO:0000256" key="8">
    <source>
        <dbReference type="PIRSR" id="PIRSR001235-2"/>
    </source>
</evidence>
<dbReference type="CDD" id="cd03884">
    <property type="entry name" value="M20_bAS"/>
    <property type="match status" value="1"/>
</dbReference>
<dbReference type="InterPro" id="IPR002933">
    <property type="entry name" value="Peptidase_M20"/>
</dbReference>
<dbReference type="HOGENOM" id="CLU_024588_6_1_0"/>
<dbReference type="RefSeq" id="WP_015234065.1">
    <property type="nucleotide sequence ID" value="NC_019793.1"/>
</dbReference>
<keyword evidence="11" id="KW-1185">Reference proteome</keyword>
<dbReference type="PIRSF" id="PIRSF001235">
    <property type="entry name" value="Amidase_carbamoylase"/>
    <property type="match status" value="1"/>
</dbReference>
<evidence type="ECO:0000256" key="3">
    <source>
        <dbReference type="ARBA" id="ARBA00011738"/>
    </source>
</evidence>
<dbReference type="Proteomes" id="UP000010467">
    <property type="component" value="Chromosome"/>
</dbReference>
<dbReference type="EMBL" id="CP003382">
    <property type="protein sequence ID" value="AFZ65754.1"/>
    <property type="molecule type" value="Genomic_DNA"/>
</dbReference>
<dbReference type="NCBIfam" id="NF006775">
    <property type="entry name" value="PRK09290.2-5"/>
    <property type="match status" value="1"/>
</dbReference>
<dbReference type="GO" id="GO:0016813">
    <property type="term" value="F:hydrolase activity, acting on carbon-nitrogen (but not peptide) bonds, in linear amidines"/>
    <property type="evidence" value="ECO:0007669"/>
    <property type="project" value="InterPro"/>
</dbReference>
<evidence type="ECO:0000256" key="4">
    <source>
        <dbReference type="ARBA" id="ARBA00022723"/>
    </source>
</evidence>
<accession>K9ZX38</accession>
<comment type="similarity">
    <text evidence="2">Belongs to the peptidase M20 family.</text>
</comment>
<dbReference type="InterPro" id="IPR036264">
    <property type="entry name" value="Bact_exopeptidase_dim_dom"/>
</dbReference>
<evidence type="ECO:0000313" key="10">
    <source>
        <dbReference type="EMBL" id="AFZ65754.1"/>
    </source>
</evidence>